<keyword evidence="6" id="KW-1185">Reference proteome</keyword>
<comment type="subcellular location">
    <subcellularLocation>
        <location evidence="1">Cell envelope</location>
    </subcellularLocation>
</comment>
<feature type="compositionally biased region" description="Low complexity" evidence="3">
    <location>
        <begin position="1"/>
        <end position="15"/>
    </location>
</feature>
<reference evidence="5 6" key="1">
    <citation type="submission" date="2019-08" db="EMBL/GenBank/DDBJ databases">
        <authorList>
            <person name="Luo N."/>
        </authorList>
    </citation>
    <scope>NUCLEOTIDE SEQUENCE [LARGE SCALE GENOMIC DNA]</scope>
    <source>
        <strain evidence="5 6">NCIMB 9442</strain>
    </source>
</reference>
<feature type="non-terminal residue" evidence="5">
    <location>
        <position position="168"/>
    </location>
</feature>
<dbReference type="Gene3D" id="2.40.50.100">
    <property type="match status" value="1"/>
</dbReference>
<dbReference type="InterPro" id="IPR050465">
    <property type="entry name" value="UPF0194_transport"/>
</dbReference>
<comment type="caution">
    <text evidence="5">The sequence shown here is derived from an EMBL/GenBank/DDBJ whole genome shotgun (WGS) entry which is preliminary data.</text>
</comment>
<proteinExistence type="predicted"/>
<evidence type="ECO:0000256" key="4">
    <source>
        <dbReference type="SAM" id="Phobius"/>
    </source>
</evidence>
<gene>
    <name evidence="5" type="ORF">FVW20_09805</name>
</gene>
<protein>
    <submittedName>
        <fullName evidence="5">Biotin/lipoyl-binding protein</fullName>
    </submittedName>
</protein>
<accession>A0ABS0J557</accession>
<feature type="transmembrane region" description="Helical" evidence="4">
    <location>
        <begin position="44"/>
        <end position="64"/>
    </location>
</feature>
<dbReference type="Proteomes" id="UP001194469">
    <property type="component" value="Unassembled WGS sequence"/>
</dbReference>
<feature type="region of interest" description="Disordered" evidence="3">
    <location>
        <begin position="1"/>
        <end position="36"/>
    </location>
</feature>
<evidence type="ECO:0000256" key="2">
    <source>
        <dbReference type="ARBA" id="ARBA00023054"/>
    </source>
</evidence>
<name>A0ABS0J557_9BACT</name>
<evidence type="ECO:0000256" key="1">
    <source>
        <dbReference type="ARBA" id="ARBA00004196"/>
    </source>
</evidence>
<dbReference type="SUPFAM" id="SSF111369">
    <property type="entry name" value="HlyD-like secretion proteins"/>
    <property type="match status" value="1"/>
</dbReference>
<dbReference type="PANTHER" id="PTHR32347">
    <property type="entry name" value="EFFLUX SYSTEM COMPONENT YKNX-RELATED"/>
    <property type="match status" value="1"/>
</dbReference>
<evidence type="ECO:0000256" key="3">
    <source>
        <dbReference type="SAM" id="MobiDB-lite"/>
    </source>
</evidence>
<keyword evidence="4" id="KW-1133">Transmembrane helix</keyword>
<sequence>MSSHSSAPSSASASPGGTAQPDLGRLAIDKTGWQSPRRTPRRRWLWLLAVVVLAGGAVGARLLFPAVREVRLAVVARVYPTQAMTALVSSGYVTAQRKASVASKVTSRLEWLGVEEGSRVTAGQVLARLESDDARAALDRARANERVARSDIDRAAAELTDARRNHAR</sequence>
<dbReference type="EMBL" id="VRYY01000262">
    <property type="protein sequence ID" value="MBG3877302.1"/>
    <property type="molecule type" value="Genomic_DNA"/>
</dbReference>
<organism evidence="5 6">
    <name type="scientific">Nitratidesulfovibrio oxamicus</name>
    <dbReference type="NCBI Taxonomy" id="32016"/>
    <lineage>
        <taxon>Bacteria</taxon>
        <taxon>Pseudomonadati</taxon>
        <taxon>Thermodesulfobacteriota</taxon>
        <taxon>Desulfovibrionia</taxon>
        <taxon>Desulfovibrionales</taxon>
        <taxon>Desulfovibrionaceae</taxon>
        <taxon>Nitratidesulfovibrio</taxon>
    </lineage>
</organism>
<keyword evidence="4" id="KW-0472">Membrane</keyword>
<dbReference type="Gene3D" id="1.10.287.470">
    <property type="entry name" value="Helix hairpin bin"/>
    <property type="match status" value="1"/>
</dbReference>
<keyword evidence="2" id="KW-0175">Coiled coil</keyword>
<evidence type="ECO:0000313" key="5">
    <source>
        <dbReference type="EMBL" id="MBG3877302.1"/>
    </source>
</evidence>
<evidence type="ECO:0000313" key="6">
    <source>
        <dbReference type="Proteomes" id="UP001194469"/>
    </source>
</evidence>
<keyword evidence="4" id="KW-0812">Transmembrane</keyword>
<dbReference type="PANTHER" id="PTHR32347:SF14">
    <property type="entry name" value="EFFLUX SYSTEM COMPONENT YKNX-RELATED"/>
    <property type="match status" value="1"/>
</dbReference>